<reference evidence="1" key="1">
    <citation type="submission" date="2020-03" db="EMBL/GenBank/DDBJ databases">
        <title>Hybrid Assembly of Korean Phytophthora infestans isolates.</title>
        <authorList>
            <person name="Prokchorchik M."/>
            <person name="Lee Y."/>
            <person name="Seo J."/>
            <person name="Cho J.-H."/>
            <person name="Park Y.-E."/>
            <person name="Jang D.-C."/>
            <person name="Im J.-S."/>
            <person name="Choi J.-G."/>
            <person name="Park H.-J."/>
            <person name="Lee G.-B."/>
            <person name="Lee Y.-G."/>
            <person name="Hong S.-Y."/>
            <person name="Cho K."/>
            <person name="Sohn K.H."/>
        </authorList>
    </citation>
    <scope>NUCLEOTIDE SEQUENCE</scope>
    <source>
        <strain evidence="1">KR_2_A2</strain>
    </source>
</reference>
<dbReference type="AlphaFoldDB" id="A0A8S9UB34"/>
<dbReference type="EMBL" id="JAACNO010001764">
    <property type="protein sequence ID" value="KAF4137693.1"/>
    <property type="molecule type" value="Genomic_DNA"/>
</dbReference>
<comment type="caution">
    <text evidence="1">The sequence shown here is derived from an EMBL/GenBank/DDBJ whole genome shotgun (WGS) entry which is preliminary data.</text>
</comment>
<protein>
    <submittedName>
        <fullName evidence="1">Uncharacterized protein</fullName>
    </submittedName>
</protein>
<evidence type="ECO:0000313" key="1">
    <source>
        <dbReference type="EMBL" id="KAF4137693.1"/>
    </source>
</evidence>
<gene>
    <name evidence="1" type="ORF">GN958_ATG13094</name>
</gene>
<name>A0A8S9UB34_PHYIN</name>
<dbReference type="Proteomes" id="UP000704712">
    <property type="component" value="Unassembled WGS sequence"/>
</dbReference>
<organism evidence="1 2">
    <name type="scientific">Phytophthora infestans</name>
    <name type="common">Potato late blight agent</name>
    <name type="synonym">Botrytis infestans</name>
    <dbReference type="NCBI Taxonomy" id="4787"/>
    <lineage>
        <taxon>Eukaryota</taxon>
        <taxon>Sar</taxon>
        <taxon>Stramenopiles</taxon>
        <taxon>Oomycota</taxon>
        <taxon>Peronosporomycetes</taxon>
        <taxon>Peronosporales</taxon>
        <taxon>Peronosporaceae</taxon>
        <taxon>Phytophthora</taxon>
    </lineage>
</organism>
<sequence length="66" mass="6958">MGGNSRKCAKGNLAGLQMVLITLDDGCSDSSDADEDEGPRCGGVLDFGEYTVHESNKHLKMVTVAL</sequence>
<evidence type="ECO:0000313" key="2">
    <source>
        <dbReference type="Proteomes" id="UP000704712"/>
    </source>
</evidence>
<proteinExistence type="predicted"/>
<accession>A0A8S9UB34</accession>